<evidence type="ECO:0000256" key="6">
    <source>
        <dbReference type="ARBA" id="ARBA00022676"/>
    </source>
</evidence>
<comment type="caution">
    <text evidence="14">Lacks conserved residue(s) required for the propagation of feature annotation.</text>
</comment>
<feature type="transmembrane region" description="Helical" evidence="14">
    <location>
        <begin position="470"/>
        <end position="493"/>
    </location>
</feature>
<feature type="transmembrane region" description="Helical" evidence="14">
    <location>
        <begin position="431"/>
        <end position="450"/>
    </location>
</feature>
<dbReference type="GO" id="GO:0005789">
    <property type="term" value="C:endoplasmic reticulum membrane"/>
    <property type="evidence" value="ECO:0007669"/>
    <property type="project" value="UniProtKB-SubCell"/>
</dbReference>
<dbReference type="EC" id="2.4.1.256" evidence="4 14"/>
<evidence type="ECO:0000256" key="15">
    <source>
        <dbReference type="SAM" id="MobiDB-lite"/>
    </source>
</evidence>
<evidence type="ECO:0000256" key="10">
    <source>
        <dbReference type="ARBA" id="ARBA00022989"/>
    </source>
</evidence>
<dbReference type="PIRSF" id="PIRSF028810">
    <property type="entry name" value="Alpha1_2_glucosyltferase_Alg10"/>
    <property type="match status" value="1"/>
</dbReference>
<feature type="transmembrane region" description="Helical" evidence="14">
    <location>
        <begin position="16"/>
        <end position="36"/>
    </location>
</feature>
<dbReference type="InterPro" id="IPR016900">
    <property type="entry name" value="Alg10"/>
</dbReference>
<dbReference type="PANTHER" id="PTHR12989:SF10">
    <property type="entry name" value="DOL-P-GLC:GLC(2)MAN(9)GLCNAC(2)-PP-DOL ALPHA-1,2-GLUCOSYLTRANSFERASE-RELATED"/>
    <property type="match status" value="1"/>
</dbReference>
<evidence type="ECO:0000256" key="8">
    <source>
        <dbReference type="ARBA" id="ARBA00022692"/>
    </source>
</evidence>
<evidence type="ECO:0000256" key="14">
    <source>
        <dbReference type="PIRNR" id="PIRNR028810"/>
    </source>
</evidence>
<feature type="transmembrane region" description="Helical" evidence="14">
    <location>
        <begin position="138"/>
        <end position="159"/>
    </location>
</feature>
<protein>
    <recommendedName>
        <fullName evidence="5 14">Dol-P-Glc:Glc(2)Man(9)GlcNAc(2)-PP-Dol alpha-1,2-glucosyltransferase</fullName>
        <ecNumber evidence="4 14">2.4.1.256</ecNumber>
    </recommendedName>
</protein>
<evidence type="ECO:0000256" key="2">
    <source>
        <dbReference type="ARBA" id="ARBA00004922"/>
    </source>
</evidence>
<reference evidence="16 17" key="1">
    <citation type="journal article" date="2018" name="Plant J.">
        <title>Genome sequences of Chlorella sorokiniana UTEX 1602 and Micractinium conductrix SAG 241.80: implications to maltose excretion by a green alga.</title>
        <authorList>
            <person name="Arriola M.B."/>
            <person name="Velmurugan N."/>
            <person name="Zhang Y."/>
            <person name="Plunkett M.H."/>
            <person name="Hondzo H."/>
            <person name="Barney B.M."/>
        </authorList>
    </citation>
    <scope>NUCLEOTIDE SEQUENCE [LARGE SCALE GENOMIC DNA]</scope>
    <source>
        <strain evidence="16 17">SAG 241.80</strain>
    </source>
</reference>
<evidence type="ECO:0000256" key="11">
    <source>
        <dbReference type="ARBA" id="ARBA00023136"/>
    </source>
</evidence>
<evidence type="ECO:0000256" key="4">
    <source>
        <dbReference type="ARBA" id="ARBA00011967"/>
    </source>
</evidence>
<organism evidence="16 17">
    <name type="scientific">Micractinium conductrix</name>
    <dbReference type="NCBI Taxonomy" id="554055"/>
    <lineage>
        <taxon>Eukaryota</taxon>
        <taxon>Viridiplantae</taxon>
        <taxon>Chlorophyta</taxon>
        <taxon>core chlorophytes</taxon>
        <taxon>Trebouxiophyceae</taxon>
        <taxon>Chlorellales</taxon>
        <taxon>Chlorellaceae</taxon>
        <taxon>Chlorella clade</taxon>
        <taxon>Micractinium</taxon>
    </lineage>
</organism>
<comment type="function">
    <text evidence="12">Dol-P-Glc:Glc(2)Man(9)GlcNAc(2)-PP-Dol alpha-1,2-glucosyltransferase that operates in the biosynthetic pathway of dolichol-linked oligosaccharides, the glycan precursors employed in protein asparagine (N)-glycosylation. The assembly of dolichol-linked oligosaccharides begins on the cytosolic side of the endoplasmic reticulum membrane and finishes in its lumen. The sequential addition of sugars to dolichol pyrophosphate produces dolichol-linked oligosaccharides containing fourteen sugars, including two GlcNAcs, nine mannoses and three glucoses. Once assembled, the oligosaccharide is transferred from the lipid to nascent proteins by oligosaccharyltransferases. In the lumen of the endoplasmic reticulum, adds the third and last glucose residue from dolichyl phosphate glucose (Dol-P-Glc) onto the lipid-linked oligosaccharide intermediate Glc(2)Man(9)GlcNAc(2)-PP-Dol to produce Glc(3)Man(9)GlcNAc(2)-PP-Dol.</text>
</comment>
<evidence type="ECO:0000313" key="17">
    <source>
        <dbReference type="Proteomes" id="UP000239649"/>
    </source>
</evidence>
<dbReference type="AlphaFoldDB" id="A0A2P6VCQ3"/>
<evidence type="ECO:0000313" key="16">
    <source>
        <dbReference type="EMBL" id="PSC71862.1"/>
    </source>
</evidence>
<accession>A0A2P6VCQ3</accession>
<keyword evidence="17" id="KW-1185">Reference proteome</keyword>
<evidence type="ECO:0000256" key="3">
    <source>
        <dbReference type="ARBA" id="ARBA00010600"/>
    </source>
</evidence>
<keyword evidence="9" id="KW-0256">Endoplasmic reticulum</keyword>
<evidence type="ECO:0000256" key="12">
    <source>
        <dbReference type="ARBA" id="ARBA00044727"/>
    </source>
</evidence>
<feature type="transmembrane region" description="Helical" evidence="14">
    <location>
        <begin position="75"/>
        <end position="97"/>
    </location>
</feature>
<dbReference type="PANTHER" id="PTHR12989">
    <property type="entry name" value="ALPHA-1,2-GLUCOSYLTRANSFERASE ALG10"/>
    <property type="match status" value="1"/>
</dbReference>
<dbReference type="OrthoDB" id="4769at2759"/>
<dbReference type="EMBL" id="LHPF02000012">
    <property type="protein sequence ID" value="PSC71862.1"/>
    <property type="molecule type" value="Genomic_DNA"/>
</dbReference>
<dbReference type="Pfam" id="PF04922">
    <property type="entry name" value="DIE2_ALG10"/>
    <property type="match status" value="1"/>
</dbReference>
<comment type="subcellular location">
    <subcellularLocation>
        <location evidence="1">Endoplasmic reticulum membrane</location>
        <topology evidence="1">Multi-pass membrane protein</topology>
    </subcellularLocation>
</comment>
<keyword evidence="10 14" id="KW-1133">Transmembrane helix</keyword>
<keyword evidence="6 14" id="KW-0328">Glycosyltransferase</keyword>
<dbReference type="Proteomes" id="UP000239649">
    <property type="component" value="Unassembled WGS sequence"/>
</dbReference>
<feature type="transmembrane region" description="Helical" evidence="14">
    <location>
        <begin position="109"/>
        <end position="126"/>
    </location>
</feature>
<evidence type="ECO:0000256" key="9">
    <source>
        <dbReference type="ARBA" id="ARBA00022824"/>
    </source>
</evidence>
<feature type="region of interest" description="Disordered" evidence="15">
    <location>
        <begin position="219"/>
        <end position="250"/>
    </location>
</feature>
<sequence>MARGPLVPPAACLPPALAAGGLAAAALLLAGIAALFHRLAPEPYMDEPFHVPQTQRYCEGRWREWDPMITTLPGLYLLGGAAGRLHSSLFGLLAGVLPPQPCGTTVLRAVNAAAALACLPLFYAAAAAADPSRSRRQLLLMTTAAFLFPLHFFFSFLYYTDVPSLAFTLACHLAATRRSYKAAGLLGAAAVLMRQTNAVWVAFSLGDALLDRCLPEDAAPQRSNGKRGLRQRRGEGKGSSGSSSSGSGNACGGEDNVLLQLAHDMRQLARQAWVLRRPLAGDLWPLAAVVVAFAAFVKVNGGIVVGDRAQHTPVRHWAQPLYCLLYCTAALAPVFWTPAALAAAARRAAAAARVRPAAAATALAGAAALAAAAVACGTLAHPYLLADNRHYTFYAWSRVLNAAPWARYALVPAYLYSAAALAGALGHRRRLWAAGLAGAAALVLVPAHLLEPRYFTVPFYLVFLHMRTPSARTLAAVALLWAAADAVTLYLFLARPFAWPDGTVARFIW</sequence>
<keyword evidence="11 14" id="KW-0472">Membrane</keyword>
<evidence type="ECO:0000256" key="5">
    <source>
        <dbReference type="ARBA" id="ARBA00018512"/>
    </source>
</evidence>
<proteinExistence type="inferred from homology"/>
<keyword evidence="7" id="KW-0808">Transferase</keyword>
<feature type="transmembrane region" description="Helical" evidence="14">
    <location>
        <begin position="317"/>
        <end position="345"/>
    </location>
</feature>
<dbReference type="GO" id="GO:0006488">
    <property type="term" value="P:dolichol-linked oligosaccharide biosynthetic process"/>
    <property type="evidence" value="ECO:0007669"/>
    <property type="project" value="UniProtKB-UniRule"/>
</dbReference>
<feature type="transmembrane region" description="Helical" evidence="14">
    <location>
        <begin position="283"/>
        <end position="305"/>
    </location>
</feature>
<feature type="transmembrane region" description="Helical" evidence="14">
    <location>
        <begin position="405"/>
        <end position="424"/>
    </location>
</feature>
<evidence type="ECO:0000256" key="1">
    <source>
        <dbReference type="ARBA" id="ARBA00004477"/>
    </source>
</evidence>
<comment type="catalytic activity">
    <reaction evidence="13">
        <text>an alpha-D-Glc-(1-&gt;3)-alpha-D-Glc-(1-&gt;3)-alpha-D-Man-(1-&gt;2)-alpha-D-Man-(1-&gt;2)-alpha-D-Man-(1-&gt;3)-[alpha-D-Man-(1-&gt;2)-alpha-D-Man-(1-&gt;3)-[alpha-D-Man-(1-&gt;2)-alpha-D-Man-(1-&gt;6)]-alpha-D-Man-(1-&gt;6)]-beta-D-Man-(1-&gt;4)-beta-D-GlcNAc-(1-&gt;4)-alpha-D-GlcNAc-diphospho-di-trans,poly-cis-dolichol + a di-trans,poly-cis-dolichyl beta-D-glucosyl phosphate = a alpha-D-Glc-(1-&gt;2)-alpha-D-Glc-(1-&gt;3)-alpha-D-Glc-(1-&gt;3)-alpha-D-Man-(1-&gt;2)-alpha-D-Man-(1-&gt;2)-alpha-D-Man-(1-&gt;3)-[alpha-D-Man-(1-&gt;2)-alpha-D-Man-(1-&gt;3)-[alpha-D-Man-(1-&gt;2)-alpha-D-Man-(1-&gt;6)]-alpha-D-Man-(1-&gt;6)]-beta-D-Man-(1-&gt;4)-beta-D-GlcNAc-(1-&gt;4)-alpha-D-GlcNAc-diphospho-di-trans,poly-cis-dolichol + a di-trans,poly-cis-dolichyl phosphate + H(+)</text>
        <dbReference type="Rhea" id="RHEA:29543"/>
        <dbReference type="Rhea" id="RHEA-COMP:19498"/>
        <dbReference type="Rhea" id="RHEA-COMP:19502"/>
        <dbReference type="Rhea" id="RHEA-COMP:19512"/>
        <dbReference type="Rhea" id="RHEA-COMP:19522"/>
        <dbReference type="ChEBI" id="CHEBI:15378"/>
        <dbReference type="ChEBI" id="CHEBI:57525"/>
        <dbReference type="ChEBI" id="CHEBI:57683"/>
        <dbReference type="ChEBI" id="CHEBI:132522"/>
        <dbReference type="ChEBI" id="CHEBI:132523"/>
        <dbReference type="EC" id="2.4.1.256"/>
    </reaction>
    <physiologicalReaction direction="left-to-right" evidence="13">
        <dbReference type="Rhea" id="RHEA:29544"/>
    </physiologicalReaction>
</comment>
<keyword evidence="8 14" id="KW-0812">Transmembrane</keyword>
<gene>
    <name evidence="16" type="ORF">C2E20_4675</name>
</gene>
<dbReference type="STRING" id="554055.A0A2P6VCQ3"/>
<feature type="transmembrane region" description="Helical" evidence="14">
    <location>
        <begin position="357"/>
        <end position="385"/>
    </location>
</feature>
<name>A0A2P6VCQ3_9CHLO</name>
<comment type="caution">
    <text evidence="16">The sequence shown here is derived from an EMBL/GenBank/DDBJ whole genome shotgun (WGS) entry which is preliminary data.</text>
</comment>
<comment type="similarity">
    <text evidence="3 14">Belongs to the ALG10 glucosyltransferase family.</text>
</comment>
<comment type="pathway">
    <text evidence="2">Protein modification; protein glycosylation.</text>
</comment>
<evidence type="ECO:0000256" key="7">
    <source>
        <dbReference type="ARBA" id="ARBA00022679"/>
    </source>
</evidence>
<dbReference type="GO" id="GO:0106073">
    <property type="term" value="F:dolichyl pyrophosphate Glc2Man9GlcNAc2 alpha-1,2-glucosyltransferase activity"/>
    <property type="evidence" value="ECO:0007669"/>
    <property type="project" value="UniProtKB-UniRule"/>
</dbReference>
<evidence type="ECO:0000256" key="13">
    <source>
        <dbReference type="ARBA" id="ARBA00048064"/>
    </source>
</evidence>